<accession>A0A1H2ELV8</accession>
<dbReference type="GO" id="GO:0032259">
    <property type="term" value="P:methylation"/>
    <property type="evidence" value="ECO:0007669"/>
    <property type="project" value="UniProtKB-KW"/>
</dbReference>
<dbReference type="GO" id="GO:0008168">
    <property type="term" value="F:methyltransferase activity"/>
    <property type="evidence" value="ECO:0007669"/>
    <property type="project" value="UniProtKB-KW"/>
</dbReference>
<dbReference type="STRING" id="1434072.SAMN05216210_0856"/>
<evidence type="ECO:0000256" key="1">
    <source>
        <dbReference type="ARBA" id="ARBA00022763"/>
    </source>
</evidence>
<dbReference type="SUPFAM" id="SSF46767">
    <property type="entry name" value="Methylated DNA-protein cysteine methyltransferase, C-terminal domain"/>
    <property type="match status" value="1"/>
</dbReference>
<dbReference type="InterPro" id="IPR014048">
    <property type="entry name" value="MethylDNA_cys_MeTrfase_DNA-bd"/>
</dbReference>
<dbReference type="OrthoDB" id="9132167at2"/>
<dbReference type="Pfam" id="PF01035">
    <property type="entry name" value="DNA_binding_1"/>
    <property type="match status" value="1"/>
</dbReference>
<name>A0A1H2ELV8_9GAMM</name>
<keyword evidence="3" id="KW-0808">Transferase</keyword>
<sequence>MSTGHSTNRDTSLGPAYQAFLHHLASVPPGHVCTYGVLAQLSGCGRGARLIARWLSRLPDDSRLPWHRVINARGQLSLDKNSASGKEQYQRLLAEGIIARNGRIDLAHYGWPKAFFTSL</sequence>
<protein>
    <submittedName>
        <fullName evidence="3">Methylated-DNA-protein-cysteine methyltransferase related protein</fullName>
    </submittedName>
</protein>
<gene>
    <name evidence="3" type="ORF">SAMN05216210_0856</name>
</gene>
<dbReference type="InterPro" id="IPR036217">
    <property type="entry name" value="MethylDNA_cys_MeTrfase_DNAb"/>
</dbReference>
<evidence type="ECO:0000259" key="2">
    <source>
        <dbReference type="Pfam" id="PF01035"/>
    </source>
</evidence>
<dbReference type="InterPro" id="IPR036388">
    <property type="entry name" value="WH-like_DNA-bd_sf"/>
</dbReference>
<organism evidence="3 4">
    <name type="scientific">Halopseudomonas salegens</name>
    <dbReference type="NCBI Taxonomy" id="1434072"/>
    <lineage>
        <taxon>Bacteria</taxon>
        <taxon>Pseudomonadati</taxon>
        <taxon>Pseudomonadota</taxon>
        <taxon>Gammaproteobacteria</taxon>
        <taxon>Pseudomonadales</taxon>
        <taxon>Pseudomonadaceae</taxon>
        <taxon>Halopseudomonas</taxon>
    </lineage>
</organism>
<keyword evidence="3" id="KW-0489">Methyltransferase</keyword>
<proteinExistence type="predicted"/>
<dbReference type="EMBL" id="LT629787">
    <property type="protein sequence ID" value="SDT96172.1"/>
    <property type="molecule type" value="Genomic_DNA"/>
</dbReference>
<dbReference type="AlphaFoldDB" id="A0A1H2ELV8"/>
<dbReference type="CDD" id="cd06445">
    <property type="entry name" value="ATase"/>
    <property type="match status" value="1"/>
</dbReference>
<dbReference type="Proteomes" id="UP000243924">
    <property type="component" value="Chromosome I"/>
</dbReference>
<keyword evidence="1" id="KW-0227">DNA damage</keyword>
<reference evidence="4" key="1">
    <citation type="submission" date="2016-10" db="EMBL/GenBank/DDBJ databases">
        <authorList>
            <person name="Varghese N."/>
            <person name="Submissions S."/>
        </authorList>
    </citation>
    <scope>NUCLEOTIDE SEQUENCE [LARGE SCALE GENOMIC DNA]</scope>
    <source>
        <strain evidence="4">CECT 8338</strain>
    </source>
</reference>
<dbReference type="GO" id="GO:0006281">
    <property type="term" value="P:DNA repair"/>
    <property type="evidence" value="ECO:0007669"/>
    <property type="project" value="InterPro"/>
</dbReference>
<evidence type="ECO:0000313" key="4">
    <source>
        <dbReference type="Proteomes" id="UP000243924"/>
    </source>
</evidence>
<dbReference type="PANTHER" id="PTHR42942">
    <property type="entry name" value="6-O-METHYLGUANINE DNA METHYLTRANSFERASE"/>
    <property type="match status" value="1"/>
</dbReference>
<dbReference type="PANTHER" id="PTHR42942:SF1">
    <property type="entry name" value="ALKYLTRANSFERASE-LIKE PROTEIN 1"/>
    <property type="match status" value="1"/>
</dbReference>
<dbReference type="Gene3D" id="1.10.10.10">
    <property type="entry name" value="Winged helix-like DNA-binding domain superfamily/Winged helix DNA-binding domain"/>
    <property type="match status" value="1"/>
</dbReference>
<evidence type="ECO:0000313" key="3">
    <source>
        <dbReference type="EMBL" id="SDT96172.1"/>
    </source>
</evidence>
<dbReference type="InterPro" id="IPR052520">
    <property type="entry name" value="ATL_DNA_repair"/>
</dbReference>
<dbReference type="RefSeq" id="WP_092384467.1">
    <property type="nucleotide sequence ID" value="NZ_LT629787.1"/>
</dbReference>
<feature type="domain" description="Methylated-DNA-[protein]-cysteine S-methyltransferase DNA binding" evidence="2">
    <location>
        <begin position="17"/>
        <end position="95"/>
    </location>
</feature>
<keyword evidence="4" id="KW-1185">Reference proteome</keyword>